<reference evidence="3 5" key="1">
    <citation type="journal article" date="2017" name="Nature">
        <title>The sunflower genome provides insights into oil metabolism, flowering and Asterid evolution.</title>
        <authorList>
            <person name="Badouin H."/>
            <person name="Gouzy J."/>
            <person name="Grassa C.J."/>
            <person name="Murat F."/>
            <person name="Staton S.E."/>
            <person name="Cottret L."/>
            <person name="Lelandais-Briere C."/>
            <person name="Owens G.L."/>
            <person name="Carrere S."/>
            <person name="Mayjonade B."/>
            <person name="Legrand L."/>
            <person name="Gill N."/>
            <person name="Kane N.C."/>
            <person name="Bowers J.E."/>
            <person name="Hubner S."/>
            <person name="Bellec A."/>
            <person name="Berard A."/>
            <person name="Berges H."/>
            <person name="Blanchet N."/>
            <person name="Boniface M.C."/>
            <person name="Brunel D."/>
            <person name="Catrice O."/>
            <person name="Chaidir N."/>
            <person name="Claudel C."/>
            <person name="Donnadieu C."/>
            <person name="Faraut T."/>
            <person name="Fievet G."/>
            <person name="Helmstetter N."/>
            <person name="King M."/>
            <person name="Knapp S.J."/>
            <person name="Lai Z."/>
            <person name="Le Paslier M.C."/>
            <person name="Lippi Y."/>
            <person name="Lorenzon L."/>
            <person name="Mandel J.R."/>
            <person name="Marage G."/>
            <person name="Marchand G."/>
            <person name="Marquand E."/>
            <person name="Bret-Mestries E."/>
            <person name="Morien E."/>
            <person name="Nambeesan S."/>
            <person name="Nguyen T."/>
            <person name="Pegot-Espagnet P."/>
            <person name="Pouilly N."/>
            <person name="Raftis F."/>
            <person name="Sallet E."/>
            <person name="Schiex T."/>
            <person name="Thomas J."/>
            <person name="Vandecasteele C."/>
            <person name="Vares D."/>
            <person name="Vear F."/>
            <person name="Vautrin S."/>
            <person name="Crespi M."/>
            <person name="Mangin B."/>
            <person name="Burke J.M."/>
            <person name="Salse J."/>
            <person name="Munos S."/>
            <person name="Vincourt P."/>
            <person name="Rieseberg L.H."/>
            <person name="Langlade N.B."/>
        </authorList>
    </citation>
    <scope>NUCLEOTIDE SEQUENCE [LARGE SCALE GENOMIC DNA]</scope>
    <source>
        <strain evidence="5">cv. SF193</strain>
        <tissue evidence="3">Leaves</tissue>
    </source>
</reference>
<feature type="region of interest" description="Disordered" evidence="2">
    <location>
        <begin position="243"/>
        <end position="262"/>
    </location>
</feature>
<dbReference type="Gramene" id="mRNA:HanXRQr2_Chr13g0591791">
    <property type="protein sequence ID" value="CDS:HanXRQr2_Chr13g0591791.1"/>
    <property type="gene ID" value="HanXRQr2_Chr13g0591791"/>
</dbReference>
<evidence type="ECO:0000313" key="5">
    <source>
        <dbReference type="Proteomes" id="UP000215914"/>
    </source>
</evidence>
<dbReference type="PANTHER" id="PTHR31659">
    <property type="entry name" value="PROTEIN: UPF0503-LIKE PROTEIN, PUTATIVE (DUF740)-RELATED"/>
    <property type="match status" value="1"/>
</dbReference>
<proteinExistence type="predicted"/>
<feature type="region of interest" description="Disordered" evidence="2">
    <location>
        <begin position="362"/>
        <end position="382"/>
    </location>
</feature>
<organism evidence="4 5">
    <name type="scientific">Helianthus annuus</name>
    <name type="common">Common sunflower</name>
    <dbReference type="NCBI Taxonomy" id="4232"/>
    <lineage>
        <taxon>Eukaryota</taxon>
        <taxon>Viridiplantae</taxon>
        <taxon>Streptophyta</taxon>
        <taxon>Embryophyta</taxon>
        <taxon>Tracheophyta</taxon>
        <taxon>Spermatophyta</taxon>
        <taxon>Magnoliopsida</taxon>
        <taxon>eudicotyledons</taxon>
        <taxon>Gunneridae</taxon>
        <taxon>Pentapetalae</taxon>
        <taxon>asterids</taxon>
        <taxon>campanulids</taxon>
        <taxon>Asterales</taxon>
        <taxon>Asteraceae</taxon>
        <taxon>Asteroideae</taxon>
        <taxon>Heliantheae alliance</taxon>
        <taxon>Heliantheae</taxon>
        <taxon>Helianthus</taxon>
    </lineage>
</organism>
<dbReference type="OrthoDB" id="758624at2759"/>
<gene>
    <name evidence="4" type="ORF">HannXRQ_Chr13g0406211</name>
    <name evidence="3" type="ORF">HanXRQr2_Chr13g0591791</name>
</gene>
<keyword evidence="5" id="KW-1185">Reference proteome</keyword>
<evidence type="ECO:0000256" key="2">
    <source>
        <dbReference type="SAM" id="MobiDB-lite"/>
    </source>
</evidence>
<reference evidence="3" key="3">
    <citation type="submission" date="2020-06" db="EMBL/GenBank/DDBJ databases">
        <title>Helianthus annuus Genome sequencing and assembly Release 2.</title>
        <authorList>
            <person name="Gouzy J."/>
            <person name="Langlade N."/>
            <person name="Munos S."/>
        </authorList>
    </citation>
    <scope>NUCLEOTIDE SEQUENCE</scope>
    <source>
        <tissue evidence="3">Leaves</tissue>
    </source>
</reference>
<protein>
    <submittedName>
        <fullName evidence="4">Uncharacterized protein</fullName>
    </submittedName>
</protein>
<evidence type="ECO:0000313" key="4">
    <source>
        <dbReference type="EMBL" id="OTG01825.1"/>
    </source>
</evidence>
<keyword evidence="1" id="KW-0175">Coiled coil</keyword>
<feature type="compositionally biased region" description="Pro residues" evidence="2">
    <location>
        <begin position="1"/>
        <end position="23"/>
    </location>
</feature>
<sequence>MNPVTNIPPPPPPLQPPLQPPQSPSSSSCPQHPDDTFHGFCPSCLLERLSFVDQSSITLNKPNEEEVKNMSDLENDILEMEAKIDTIVHNLKSINDHIHLDDAPSTKSNFWPTSVWTKKWQKWRHKHKQKQKQKNKDGVDRNGVVLSSKLPDCHDTHSEIADYGFGRRSCDTGPRFSLDAGRVSVDRVKGSWDGYLVGRSFPKLEDGKIPQLAEVNIPGGSIQTREYYLNCSSRRRKGGLERSNSMVVDNPNTGSTNAKVSPGYVGPRRLKFHSIGGEKDLGLVKKPGWWNWKVKVWGNQISKTDEFDRKLSRSNSSVSWRNMVETGDDNCERDEFVSEKDSNHHRASNGLLRFYLTPLRGSRRSGTGTGTGTSKCKVSSKG</sequence>
<dbReference type="Proteomes" id="UP000215914">
    <property type="component" value="Chromosome 13"/>
</dbReference>
<reference evidence="4" key="2">
    <citation type="submission" date="2017-02" db="EMBL/GenBank/DDBJ databases">
        <title>Sunflower complete genome.</title>
        <authorList>
            <person name="Langlade N."/>
            <person name="Munos S."/>
        </authorList>
    </citation>
    <scope>NUCLEOTIDE SEQUENCE [LARGE SCALE GENOMIC DNA]</scope>
    <source>
        <tissue evidence="4">Leaves</tissue>
    </source>
</reference>
<dbReference type="Pfam" id="PF05340">
    <property type="entry name" value="DUF740"/>
    <property type="match status" value="4"/>
</dbReference>
<evidence type="ECO:0000313" key="3">
    <source>
        <dbReference type="EMBL" id="KAF5773723.1"/>
    </source>
</evidence>
<dbReference type="GO" id="GO:0005886">
    <property type="term" value="C:plasma membrane"/>
    <property type="evidence" value="ECO:0000318"/>
    <property type="project" value="GO_Central"/>
</dbReference>
<evidence type="ECO:0000256" key="1">
    <source>
        <dbReference type="SAM" id="Coils"/>
    </source>
</evidence>
<dbReference type="EMBL" id="CM007902">
    <property type="protein sequence ID" value="OTG01825.1"/>
    <property type="molecule type" value="Genomic_DNA"/>
</dbReference>
<feature type="region of interest" description="Disordered" evidence="2">
    <location>
        <begin position="1"/>
        <end position="33"/>
    </location>
</feature>
<feature type="coiled-coil region" evidence="1">
    <location>
        <begin position="63"/>
        <end position="90"/>
    </location>
</feature>
<name>A0A251SSJ0_HELAN</name>
<dbReference type="EMBL" id="MNCJ02000328">
    <property type="protein sequence ID" value="KAF5773723.1"/>
    <property type="molecule type" value="Genomic_DNA"/>
</dbReference>
<dbReference type="AlphaFoldDB" id="A0A251SSJ0"/>
<dbReference type="InterPro" id="IPR008004">
    <property type="entry name" value="OCTOPUS-like"/>
</dbReference>
<dbReference type="PANTHER" id="PTHR31659:SF9">
    <property type="entry name" value="PROTEIN: UPF0503-LIKE PROTEIN, PUTATIVE (DUF740)-RELATED"/>
    <property type="match status" value="1"/>
</dbReference>
<feature type="compositionally biased region" description="Polar residues" evidence="2">
    <location>
        <begin position="243"/>
        <end position="259"/>
    </location>
</feature>
<accession>A0A251SSJ0</accession>
<dbReference type="InParanoid" id="A0A251SSJ0"/>